<feature type="region of interest" description="Disordered" evidence="1">
    <location>
        <begin position="185"/>
        <end position="217"/>
    </location>
</feature>
<organism evidence="2 3">
    <name type="scientific">Zostera marina</name>
    <name type="common">Eelgrass</name>
    <dbReference type="NCBI Taxonomy" id="29655"/>
    <lineage>
        <taxon>Eukaryota</taxon>
        <taxon>Viridiplantae</taxon>
        <taxon>Streptophyta</taxon>
        <taxon>Embryophyta</taxon>
        <taxon>Tracheophyta</taxon>
        <taxon>Spermatophyta</taxon>
        <taxon>Magnoliopsida</taxon>
        <taxon>Liliopsida</taxon>
        <taxon>Zosteraceae</taxon>
        <taxon>Zostera</taxon>
    </lineage>
</organism>
<dbReference type="EMBL" id="LFYR01000729">
    <property type="protein sequence ID" value="KMZ70303.1"/>
    <property type="molecule type" value="Genomic_DNA"/>
</dbReference>
<dbReference type="PANTHER" id="PTHR21450:SF17">
    <property type="entry name" value="OS09G0542500 PROTEIN"/>
    <property type="match status" value="1"/>
</dbReference>
<protein>
    <submittedName>
        <fullName evidence="2">Uncharacterized protein</fullName>
    </submittedName>
</protein>
<keyword evidence="3" id="KW-1185">Reference proteome</keyword>
<proteinExistence type="predicted"/>
<feature type="compositionally biased region" description="Polar residues" evidence="1">
    <location>
        <begin position="208"/>
        <end position="217"/>
    </location>
</feature>
<evidence type="ECO:0000313" key="2">
    <source>
        <dbReference type="EMBL" id="KMZ70303.1"/>
    </source>
</evidence>
<accession>A0A0K9PMK5</accession>
<dbReference type="OrthoDB" id="1893612at2759"/>
<comment type="caution">
    <text evidence="2">The sequence shown here is derived from an EMBL/GenBank/DDBJ whole genome shotgun (WGS) entry which is preliminary data.</text>
</comment>
<reference evidence="3" key="1">
    <citation type="journal article" date="2016" name="Nature">
        <title>The genome of the seagrass Zostera marina reveals angiosperm adaptation to the sea.</title>
        <authorList>
            <person name="Olsen J.L."/>
            <person name="Rouze P."/>
            <person name="Verhelst B."/>
            <person name="Lin Y.-C."/>
            <person name="Bayer T."/>
            <person name="Collen J."/>
            <person name="Dattolo E."/>
            <person name="De Paoli E."/>
            <person name="Dittami S."/>
            <person name="Maumus F."/>
            <person name="Michel G."/>
            <person name="Kersting A."/>
            <person name="Lauritano C."/>
            <person name="Lohaus R."/>
            <person name="Toepel M."/>
            <person name="Tonon T."/>
            <person name="Vanneste K."/>
            <person name="Amirebrahimi M."/>
            <person name="Brakel J."/>
            <person name="Bostroem C."/>
            <person name="Chovatia M."/>
            <person name="Grimwood J."/>
            <person name="Jenkins J.W."/>
            <person name="Jueterbock A."/>
            <person name="Mraz A."/>
            <person name="Stam W.T."/>
            <person name="Tice H."/>
            <person name="Bornberg-Bauer E."/>
            <person name="Green P.J."/>
            <person name="Pearson G.A."/>
            <person name="Procaccini G."/>
            <person name="Duarte C.M."/>
            <person name="Schmutz J."/>
            <person name="Reusch T.B.H."/>
            <person name="Van de Peer Y."/>
        </authorList>
    </citation>
    <scope>NUCLEOTIDE SEQUENCE [LARGE SCALE GENOMIC DNA]</scope>
    <source>
        <strain evidence="3">cv. Finnish</strain>
    </source>
</reference>
<name>A0A0K9PMK5_ZOSMR</name>
<evidence type="ECO:0000256" key="1">
    <source>
        <dbReference type="SAM" id="MobiDB-lite"/>
    </source>
</evidence>
<dbReference type="AlphaFoldDB" id="A0A0K9PMK5"/>
<dbReference type="STRING" id="29655.A0A0K9PMK5"/>
<dbReference type="OMA" id="IMESKLC"/>
<gene>
    <name evidence="2" type="ORF">ZOSMA_1G02820</name>
</gene>
<feature type="compositionally biased region" description="Basic and acidic residues" evidence="1">
    <location>
        <begin position="185"/>
        <end position="207"/>
    </location>
</feature>
<evidence type="ECO:0000313" key="3">
    <source>
        <dbReference type="Proteomes" id="UP000036987"/>
    </source>
</evidence>
<sequence length="217" mass="25171">MFVAPEVEFYSGGRSSAAPFRIGAPPLLVICNNWLNSLKRLPDRPVSLSLKNFRKDVKMLWVKQGAEQHQKRKVDTLTKELDRRVVAFKKTENQIMESKLCEDKNDTDVRLEYLAGRKKMLDMFKVRLEIEKARHLDCLQETQSVTLNGFRSGFINVFDSLSDFSRESMKMYDELLIYNEKTKTLEESKERHSCIEGDQEAGNKEKTQSPVTEQQLT</sequence>
<dbReference type="PANTHER" id="PTHR21450">
    <property type="entry name" value="PROTEIN ALTERED PHOSPHATE STARVATION RESPONSE 1"/>
    <property type="match status" value="1"/>
</dbReference>
<dbReference type="Proteomes" id="UP000036987">
    <property type="component" value="Unassembled WGS sequence"/>
</dbReference>